<name>A0A1M7Y765_9FIRM</name>
<reference evidence="3 4" key="1">
    <citation type="submission" date="2016-12" db="EMBL/GenBank/DDBJ databases">
        <authorList>
            <person name="Song W.-J."/>
            <person name="Kurnit D.M."/>
        </authorList>
    </citation>
    <scope>NUCLEOTIDE SEQUENCE [LARGE SCALE GENOMIC DNA]</scope>
    <source>
        <strain evidence="3 4">DSM 12503</strain>
    </source>
</reference>
<accession>A0A1M7Y765</accession>
<dbReference type="STRING" id="1121345.SAMN02745217_01859"/>
<dbReference type="OrthoDB" id="9772024at2"/>
<evidence type="ECO:0000256" key="1">
    <source>
        <dbReference type="ARBA" id="ARBA00022801"/>
    </source>
</evidence>
<evidence type="ECO:0000259" key="2">
    <source>
        <dbReference type="SMART" id="SM00646"/>
    </source>
</evidence>
<dbReference type="GO" id="GO:0009253">
    <property type="term" value="P:peptidoglycan catabolic process"/>
    <property type="evidence" value="ECO:0007669"/>
    <property type="project" value="InterPro"/>
</dbReference>
<dbReference type="PANTHER" id="PTHR30404">
    <property type="entry name" value="N-ACETYLMURAMOYL-L-ALANINE AMIDASE"/>
    <property type="match status" value="1"/>
</dbReference>
<keyword evidence="4" id="KW-1185">Reference proteome</keyword>
<feature type="domain" description="MurNAc-LAA" evidence="2">
    <location>
        <begin position="73"/>
        <end position="182"/>
    </location>
</feature>
<dbReference type="CDD" id="cd02696">
    <property type="entry name" value="MurNAc-LAA"/>
    <property type="match status" value="1"/>
</dbReference>
<dbReference type="SUPFAM" id="SSF53187">
    <property type="entry name" value="Zn-dependent exopeptidases"/>
    <property type="match status" value="1"/>
</dbReference>
<dbReference type="SMART" id="SM00646">
    <property type="entry name" value="Ami_3"/>
    <property type="match status" value="1"/>
</dbReference>
<gene>
    <name evidence="3" type="ORF">SAMN02745217_01859</name>
</gene>
<dbReference type="InterPro" id="IPR050695">
    <property type="entry name" value="N-acetylmuramoyl_amidase_3"/>
</dbReference>
<evidence type="ECO:0000313" key="4">
    <source>
        <dbReference type="Proteomes" id="UP000184612"/>
    </source>
</evidence>
<dbReference type="GO" id="GO:0008745">
    <property type="term" value="F:N-acetylmuramoyl-L-alanine amidase activity"/>
    <property type="evidence" value="ECO:0007669"/>
    <property type="project" value="InterPro"/>
</dbReference>
<proteinExistence type="predicted"/>
<dbReference type="GO" id="GO:0030288">
    <property type="term" value="C:outer membrane-bounded periplasmic space"/>
    <property type="evidence" value="ECO:0007669"/>
    <property type="project" value="TreeGrafter"/>
</dbReference>
<dbReference type="InterPro" id="IPR002508">
    <property type="entry name" value="MurNAc-LAA_cat"/>
</dbReference>
<evidence type="ECO:0000313" key="3">
    <source>
        <dbReference type="EMBL" id="SHO48460.1"/>
    </source>
</evidence>
<dbReference type="PANTHER" id="PTHR30404:SF0">
    <property type="entry name" value="N-ACETYLMURAMOYL-L-ALANINE AMIDASE AMIC"/>
    <property type="match status" value="1"/>
</dbReference>
<dbReference type="Pfam" id="PF01520">
    <property type="entry name" value="Amidase_3"/>
    <property type="match status" value="1"/>
</dbReference>
<sequence length="191" mass="21691">MAIRIFIDQGHNPQGINAGAEGFGLREQDITYQVGIYLANILNADPRFEARTSRTSPEQVLGFSNTTSLAERVRLANTWPADYFLSIHCNASDNPALNGTECYVYENYSQSYYLAERILLAIVDRLGTFNNGVRINPSLYVLRRTNMPAVLVELAYITNYEDSQKLANRQYDFAYAIYQGLLNYFGFEPNE</sequence>
<dbReference type="Proteomes" id="UP000184612">
    <property type="component" value="Unassembled WGS sequence"/>
</dbReference>
<keyword evidence="1" id="KW-0378">Hydrolase</keyword>
<dbReference type="RefSeq" id="WP_073588569.1">
    <property type="nucleotide sequence ID" value="NZ_FRFD01000005.1"/>
</dbReference>
<dbReference type="AlphaFoldDB" id="A0A1M7Y765"/>
<organism evidence="3 4">
    <name type="scientific">Anaerocolumna xylanovorans DSM 12503</name>
    <dbReference type="NCBI Taxonomy" id="1121345"/>
    <lineage>
        <taxon>Bacteria</taxon>
        <taxon>Bacillati</taxon>
        <taxon>Bacillota</taxon>
        <taxon>Clostridia</taxon>
        <taxon>Lachnospirales</taxon>
        <taxon>Lachnospiraceae</taxon>
        <taxon>Anaerocolumna</taxon>
    </lineage>
</organism>
<dbReference type="Gene3D" id="3.40.630.40">
    <property type="entry name" value="Zn-dependent exopeptidases"/>
    <property type="match status" value="1"/>
</dbReference>
<dbReference type="EMBL" id="FRFD01000005">
    <property type="protein sequence ID" value="SHO48460.1"/>
    <property type="molecule type" value="Genomic_DNA"/>
</dbReference>
<protein>
    <submittedName>
        <fullName evidence="3">N-acetylmuramoyl-L-alanine amidase</fullName>
    </submittedName>
</protein>